<comment type="similarity">
    <text evidence="2">Belongs to the class-I pyridoxal-phosphate-dependent aminotransferase family.</text>
</comment>
<evidence type="ECO:0000256" key="4">
    <source>
        <dbReference type="ARBA" id="ARBA00022679"/>
    </source>
</evidence>
<keyword evidence="4" id="KW-0808">Transferase</keyword>
<dbReference type="InterPro" id="IPR004839">
    <property type="entry name" value="Aminotransferase_I/II_large"/>
</dbReference>
<dbReference type="CDD" id="cd00609">
    <property type="entry name" value="AAT_like"/>
    <property type="match status" value="1"/>
</dbReference>
<evidence type="ECO:0000256" key="5">
    <source>
        <dbReference type="ARBA" id="ARBA00022898"/>
    </source>
</evidence>
<evidence type="ECO:0000259" key="6">
    <source>
        <dbReference type="Pfam" id="PF00155"/>
    </source>
</evidence>
<dbReference type="PANTHER" id="PTHR46383">
    <property type="entry name" value="ASPARTATE AMINOTRANSFERASE"/>
    <property type="match status" value="1"/>
</dbReference>
<evidence type="ECO:0000256" key="1">
    <source>
        <dbReference type="ARBA" id="ARBA00001933"/>
    </source>
</evidence>
<dbReference type="Pfam" id="PF00155">
    <property type="entry name" value="Aminotran_1_2"/>
    <property type="match status" value="1"/>
</dbReference>
<reference evidence="8" key="1">
    <citation type="journal article" date="2019" name="Int. J. Syst. Evol. Microbiol.">
        <title>The Global Catalogue of Microorganisms (GCM) 10K type strain sequencing project: providing services to taxonomists for standard genome sequencing and annotation.</title>
        <authorList>
            <consortium name="The Broad Institute Genomics Platform"/>
            <consortium name="The Broad Institute Genome Sequencing Center for Infectious Disease"/>
            <person name="Wu L."/>
            <person name="Ma J."/>
        </authorList>
    </citation>
    <scope>NUCLEOTIDE SEQUENCE [LARGE SCALE GENOMIC DNA]</scope>
    <source>
        <strain evidence="8">CCUG 51943</strain>
    </source>
</reference>
<protein>
    <submittedName>
        <fullName evidence="7">Pyridoxal phosphate-dependent aminotransferase</fullName>
    </submittedName>
</protein>
<proteinExistence type="inferred from homology"/>
<accession>A0ABW1QFX0</accession>
<evidence type="ECO:0000313" key="8">
    <source>
        <dbReference type="Proteomes" id="UP001596244"/>
    </source>
</evidence>
<comment type="caution">
    <text evidence="7">The sequence shown here is derived from an EMBL/GenBank/DDBJ whole genome shotgun (WGS) entry which is preliminary data.</text>
</comment>
<dbReference type="Gene3D" id="3.40.640.10">
    <property type="entry name" value="Type I PLP-dependent aspartate aminotransferase-like (Major domain)"/>
    <property type="match status" value="1"/>
</dbReference>
<evidence type="ECO:0000256" key="3">
    <source>
        <dbReference type="ARBA" id="ARBA00022576"/>
    </source>
</evidence>
<keyword evidence="3 7" id="KW-0032">Aminotransferase</keyword>
<dbReference type="PANTHER" id="PTHR46383:SF2">
    <property type="entry name" value="AMINOTRANSFERASE"/>
    <property type="match status" value="1"/>
</dbReference>
<sequence length="371" mass="40121">MQMLDIVHRRAREGKHTIMLCAGQPTTGAPEPVLDAVEKSLHSSALGYTEVIGDRDLRETIAAWHSETYGVDTSADNVIITTGSSGGFVASFLAVLDHGDTVALSCPGYPAYRNILESLGARVVNLVCDESTRFQPTAAMLEALPADDRPKAVIVTSPGNPSGTIIDPEELARIAAWCDANDAVLISDEDYHGMSFGRPLATARQFSDRAIVVGTLSKYFSMTGWRIGWLIVPDELVVPLENLQASLALCAPAVSQVGGRAAFSPESRAELDAHVARYAAARAVLLDELPKAGFPTMADPDGGLYLWLNVAHVTDDSEAWCHELIEEIGVAFAPGVDFDPIDGHHWVRLTLCAPEEETREACRRLAEYVRR</sequence>
<name>A0ABW1QFX0_9CORY</name>
<dbReference type="Proteomes" id="UP001596244">
    <property type="component" value="Unassembled WGS sequence"/>
</dbReference>
<comment type="cofactor">
    <cofactor evidence="1">
        <name>pyridoxal 5'-phosphate</name>
        <dbReference type="ChEBI" id="CHEBI:597326"/>
    </cofactor>
</comment>
<evidence type="ECO:0000313" key="7">
    <source>
        <dbReference type="EMBL" id="MFC6147704.1"/>
    </source>
</evidence>
<gene>
    <name evidence="7" type="ORF">ACFPUZ_12930</name>
</gene>
<dbReference type="EMBL" id="JBHSQE010000010">
    <property type="protein sequence ID" value="MFC6147704.1"/>
    <property type="molecule type" value="Genomic_DNA"/>
</dbReference>
<dbReference type="RefSeq" id="WP_377002404.1">
    <property type="nucleotide sequence ID" value="NZ_JBHSQE010000010.1"/>
</dbReference>
<dbReference type="GO" id="GO:0008483">
    <property type="term" value="F:transaminase activity"/>
    <property type="evidence" value="ECO:0007669"/>
    <property type="project" value="UniProtKB-KW"/>
</dbReference>
<evidence type="ECO:0000256" key="2">
    <source>
        <dbReference type="ARBA" id="ARBA00007441"/>
    </source>
</evidence>
<dbReference type="InterPro" id="IPR050596">
    <property type="entry name" value="AspAT/PAT-like"/>
</dbReference>
<keyword evidence="5" id="KW-0663">Pyridoxal phosphate</keyword>
<feature type="domain" description="Aminotransferase class I/classII large" evidence="6">
    <location>
        <begin position="16"/>
        <end position="365"/>
    </location>
</feature>
<dbReference type="InterPro" id="IPR015421">
    <property type="entry name" value="PyrdxlP-dep_Trfase_major"/>
</dbReference>
<dbReference type="InterPro" id="IPR015424">
    <property type="entry name" value="PyrdxlP-dep_Trfase"/>
</dbReference>
<keyword evidence="8" id="KW-1185">Reference proteome</keyword>
<dbReference type="SUPFAM" id="SSF53383">
    <property type="entry name" value="PLP-dependent transferases"/>
    <property type="match status" value="1"/>
</dbReference>
<organism evidence="7 8">
    <name type="scientific">Corynebacterium nasicanis</name>
    <dbReference type="NCBI Taxonomy" id="1448267"/>
    <lineage>
        <taxon>Bacteria</taxon>
        <taxon>Bacillati</taxon>
        <taxon>Actinomycetota</taxon>
        <taxon>Actinomycetes</taxon>
        <taxon>Mycobacteriales</taxon>
        <taxon>Corynebacteriaceae</taxon>
        <taxon>Corynebacterium</taxon>
    </lineage>
</organism>